<proteinExistence type="predicted"/>
<dbReference type="InterPro" id="IPR012171">
    <property type="entry name" value="Fatty_acid_desaturase"/>
</dbReference>
<reference evidence="4" key="1">
    <citation type="submission" date="2018-05" db="EMBL/GenBank/DDBJ databases">
        <authorList>
            <person name="Li X."/>
        </authorList>
    </citation>
    <scope>NUCLEOTIDE SEQUENCE [LARGE SCALE GENOMIC DNA]</scope>
    <source>
        <strain evidence="4">HKS-05</strain>
    </source>
</reference>
<feature type="transmembrane region" description="Helical" evidence="1">
    <location>
        <begin position="222"/>
        <end position="241"/>
    </location>
</feature>
<dbReference type="GO" id="GO:0016020">
    <property type="term" value="C:membrane"/>
    <property type="evidence" value="ECO:0007669"/>
    <property type="project" value="TreeGrafter"/>
</dbReference>
<dbReference type="OrthoDB" id="9769653at2"/>
<evidence type="ECO:0000313" key="4">
    <source>
        <dbReference type="Proteomes" id="UP000249842"/>
    </source>
</evidence>
<dbReference type="GO" id="GO:0016717">
    <property type="term" value="F:oxidoreductase activity, acting on paired donors, with oxidation of a pair of donors resulting in the reduction of molecular oxygen to two molecules of water"/>
    <property type="evidence" value="ECO:0007669"/>
    <property type="project" value="TreeGrafter"/>
</dbReference>
<name>A0A328B388_9CAUL</name>
<gene>
    <name evidence="3" type="ORF">DJ021_14315</name>
</gene>
<dbReference type="EMBL" id="QFYP01000001">
    <property type="protein sequence ID" value="RAK60901.1"/>
    <property type="molecule type" value="Genomic_DNA"/>
</dbReference>
<dbReference type="PANTHER" id="PTHR19353:SF73">
    <property type="entry name" value="FATTY ACID DESATURASE"/>
    <property type="match status" value="1"/>
</dbReference>
<evidence type="ECO:0000313" key="3">
    <source>
        <dbReference type="EMBL" id="RAK60901.1"/>
    </source>
</evidence>
<comment type="caution">
    <text evidence="3">The sequence shown here is derived from an EMBL/GenBank/DDBJ whole genome shotgun (WGS) entry which is preliminary data.</text>
</comment>
<dbReference type="Pfam" id="PF00487">
    <property type="entry name" value="FA_desaturase"/>
    <property type="match status" value="1"/>
</dbReference>
<evidence type="ECO:0000256" key="1">
    <source>
        <dbReference type="SAM" id="Phobius"/>
    </source>
</evidence>
<keyword evidence="1" id="KW-0472">Membrane</keyword>
<feature type="transmembrane region" description="Helical" evidence="1">
    <location>
        <begin position="38"/>
        <end position="57"/>
    </location>
</feature>
<feature type="transmembrane region" description="Helical" evidence="1">
    <location>
        <begin position="63"/>
        <end position="83"/>
    </location>
</feature>
<dbReference type="CDD" id="cd03507">
    <property type="entry name" value="Delta12-FADS-like"/>
    <property type="match status" value="1"/>
</dbReference>
<dbReference type="AlphaFoldDB" id="A0A328B388"/>
<dbReference type="GO" id="GO:0006629">
    <property type="term" value="P:lipid metabolic process"/>
    <property type="evidence" value="ECO:0007669"/>
    <property type="project" value="InterPro"/>
</dbReference>
<feature type="transmembrane region" description="Helical" evidence="1">
    <location>
        <begin position="195"/>
        <end position="215"/>
    </location>
</feature>
<sequence length="347" mass="39121">MTLSTHIESPNLAPEAIASGAWSKRLADYRQPKTGRSIFEIFITAGPLAAIWALAWLLHSQGWWWAALLLTIPAAGFLVRLFMIQHDCGHGAFFGEKQANDWVGRVIGVLTLTPYDYWRTTHAIHHATSGNLDRRGLGAIEMLTVEEYRALSPLRRFGYRLYRHPLVMFGLGPAFVFFIMQRLPIGMMRQGWRPWVSVLGNGAAIAAGLGVLIWLFGPAPVLIVNVVTMLLAATIGVWLFYIQHQFEGASWARNGEWKRDEAALAGSSHYDLPPVLRWFTANIGIHHVHHLSSRIPFYRLPKVLKDHPELKPMSRVGLWESFRCARLALWDEAAGRLVSFRDLRASA</sequence>
<keyword evidence="1" id="KW-1133">Transmembrane helix</keyword>
<dbReference type="PANTHER" id="PTHR19353">
    <property type="entry name" value="FATTY ACID DESATURASE 2"/>
    <property type="match status" value="1"/>
</dbReference>
<feature type="transmembrane region" description="Helical" evidence="1">
    <location>
        <begin position="165"/>
        <end position="183"/>
    </location>
</feature>
<keyword evidence="1" id="KW-0812">Transmembrane</keyword>
<accession>A0A328B388</accession>
<protein>
    <submittedName>
        <fullName evidence="3">Fatty acid desaturase</fullName>
    </submittedName>
</protein>
<organism evidence="3 4">
    <name type="scientific">Phenylobacterium hankyongense</name>
    <dbReference type="NCBI Taxonomy" id="1813876"/>
    <lineage>
        <taxon>Bacteria</taxon>
        <taxon>Pseudomonadati</taxon>
        <taxon>Pseudomonadota</taxon>
        <taxon>Alphaproteobacteria</taxon>
        <taxon>Caulobacterales</taxon>
        <taxon>Caulobacteraceae</taxon>
        <taxon>Phenylobacterium</taxon>
    </lineage>
</organism>
<dbReference type="Proteomes" id="UP000249842">
    <property type="component" value="Unassembled WGS sequence"/>
</dbReference>
<dbReference type="InterPro" id="IPR005804">
    <property type="entry name" value="FA_desaturase_dom"/>
</dbReference>
<keyword evidence="4" id="KW-1185">Reference proteome</keyword>
<feature type="domain" description="Fatty acid desaturase" evidence="2">
    <location>
        <begin position="64"/>
        <end position="319"/>
    </location>
</feature>
<evidence type="ECO:0000259" key="2">
    <source>
        <dbReference type="Pfam" id="PF00487"/>
    </source>
</evidence>